<dbReference type="PROSITE" id="PS51371">
    <property type="entry name" value="CBS"/>
    <property type="match status" value="1"/>
</dbReference>
<dbReference type="EMBL" id="PVNK01000207">
    <property type="protein sequence ID" value="PRP92631.1"/>
    <property type="molecule type" value="Genomic_DNA"/>
</dbReference>
<keyword evidence="14" id="KW-1185">Reference proteome</keyword>
<feature type="transmembrane region" description="Helical" evidence="10">
    <location>
        <begin position="6"/>
        <end position="26"/>
    </location>
</feature>
<evidence type="ECO:0000256" key="3">
    <source>
        <dbReference type="ARBA" id="ARBA00022692"/>
    </source>
</evidence>
<proteinExistence type="predicted"/>
<reference evidence="13 14" key="1">
    <citation type="submission" date="2018-03" db="EMBL/GenBank/DDBJ databases">
        <title>Draft Genome Sequences of the Obligatory Marine Myxobacteria Enhygromyxa salina SWB005.</title>
        <authorList>
            <person name="Poehlein A."/>
            <person name="Moghaddam J.A."/>
            <person name="Harms H."/>
            <person name="Alanjari M."/>
            <person name="Koenig G.M."/>
            <person name="Daniel R."/>
            <person name="Schaeberle T.F."/>
        </authorList>
    </citation>
    <scope>NUCLEOTIDE SEQUENCE [LARGE SCALE GENOMIC DNA]</scope>
    <source>
        <strain evidence="13 14">SWB005</strain>
    </source>
</reference>
<dbReference type="CDD" id="cd04590">
    <property type="entry name" value="CBS_pair_CorC_HlyC_assoc"/>
    <property type="match status" value="1"/>
</dbReference>
<dbReference type="Gene3D" id="3.10.580.10">
    <property type="entry name" value="CBS-domain"/>
    <property type="match status" value="1"/>
</dbReference>
<dbReference type="SMART" id="SM01091">
    <property type="entry name" value="CorC_HlyC"/>
    <property type="match status" value="1"/>
</dbReference>
<evidence type="ECO:0000256" key="10">
    <source>
        <dbReference type="SAM" id="Phobius"/>
    </source>
</evidence>
<sequence>MLAKLIWTAVFVFLNGIFVAAEFALVKTRPARMQALAEQGDARAKRLLAMIDELDLYLSACQLGITIASLVLGYLAEPAFAALIELGAESVGIDTHGSTTLHVVSFGLALTIVTLLHMVLGEQWPKIWAIHTAERTSLRLSLPLKIFTMMFKPLIIVVNVLSNGLLRLVGVSGGHGEHNADVRELKGIIGAAASAGNISARQRIFAENILDLVELEVRHVMLPRTSVAFLDLSAPTKDNLERLRSLGHSRWPLCNKNLDEVVGIVLARDVLDTLLAGGEVELEAIARPTQFVPDTQPLSRFIVGSQQTGHQGAIVQDEHGTTVGMVFLEDALEEIVGPLHDERDELQEPFEKGEDGVIDMDGALDLPAASALLGVELEDSHDTIGGYIIATLGRLPRQGDKLVVGAFDAEVTRVGRRRSVARVCFTPREDAES</sequence>
<evidence type="ECO:0000256" key="8">
    <source>
        <dbReference type="PROSITE-ProRule" id="PRU00703"/>
    </source>
</evidence>
<dbReference type="Gene3D" id="3.30.465.10">
    <property type="match status" value="1"/>
</dbReference>
<accession>A0A2S9XIX3</accession>
<dbReference type="InterPro" id="IPR005170">
    <property type="entry name" value="Transptr-assoc_dom"/>
</dbReference>
<feature type="domain" description="CNNM transmembrane" evidence="12">
    <location>
        <begin position="1"/>
        <end position="202"/>
    </location>
</feature>
<dbReference type="InterPro" id="IPR002550">
    <property type="entry name" value="CNNM"/>
</dbReference>
<dbReference type="Pfam" id="PF01595">
    <property type="entry name" value="CNNM"/>
    <property type="match status" value="1"/>
</dbReference>
<dbReference type="InterPro" id="IPR044751">
    <property type="entry name" value="Ion_transp-like_CBS"/>
</dbReference>
<feature type="domain" description="CBS" evidence="11">
    <location>
        <begin position="221"/>
        <end position="280"/>
    </location>
</feature>
<keyword evidence="5 9" id="KW-1133">Transmembrane helix</keyword>
<dbReference type="Pfam" id="PF00571">
    <property type="entry name" value="CBS"/>
    <property type="match status" value="1"/>
</dbReference>
<evidence type="ECO:0000256" key="1">
    <source>
        <dbReference type="ARBA" id="ARBA00004651"/>
    </source>
</evidence>
<evidence type="ECO:0000256" key="9">
    <source>
        <dbReference type="PROSITE-ProRule" id="PRU01193"/>
    </source>
</evidence>
<dbReference type="InterPro" id="IPR051676">
    <property type="entry name" value="UPF0053_domain"/>
</dbReference>
<dbReference type="GO" id="GO:0005886">
    <property type="term" value="C:plasma membrane"/>
    <property type="evidence" value="ECO:0007669"/>
    <property type="project" value="UniProtKB-SubCell"/>
</dbReference>
<feature type="transmembrane region" description="Helical" evidence="10">
    <location>
        <begin position="142"/>
        <end position="161"/>
    </location>
</feature>
<dbReference type="InterPro" id="IPR016169">
    <property type="entry name" value="FAD-bd_PCMH_sub2"/>
</dbReference>
<evidence type="ECO:0000259" key="12">
    <source>
        <dbReference type="PROSITE" id="PS51846"/>
    </source>
</evidence>
<protein>
    <submittedName>
        <fullName evidence="13">Magnesium and cobalt efflux protein CorC</fullName>
    </submittedName>
</protein>
<keyword evidence="3 9" id="KW-0812">Transmembrane</keyword>
<dbReference type="PANTHER" id="PTHR43099:SF5">
    <property type="entry name" value="HLYC_CORC FAMILY TRANSPORTER"/>
    <property type="match status" value="1"/>
</dbReference>
<evidence type="ECO:0000259" key="11">
    <source>
        <dbReference type="PROSITE" id="PS51371"/>
    </source>
</evidence>
<keyword evidence="6 8" id="KW-0129">CBS domain</keyword>
<dbReference type="InterPro" id="IPR046342">
    <property type="entry name" value="CBS_dom_sf"/>
</dbReference>
<evidence type="ECO:0000256" key="5">
    <source>
        <dbReference type="ARBA" id="ARBA00022989"/>
    </source>
</evidence>
<evidence type="ECO:0000256" key="7">
    <source>
        <dbReference type="ARBA" id="ARBA00023136"/>
    </source>
</evidence>
<gene>
    <name evidence="13" type="primary">corC_2</name>
    <name evidence="13" type="ORF">ENSA5_48130</name>
</gene>
<evidence type="ECO:0000256" key="2">
    <source>
        <dbReference type="ARBA" id="ARBA00022475"/>
    </source>
</evidence>
<name>A0A2S9XIX3_9BACT</name>
<dbReference type="GO" id="GO:0050660">
    <property type="term" value="F:flavin adenine dinucleotide binding"/>
    <property type="evidence" value="ECO:0007669"/>
    <property type="project" value="InterPro"/>
</dbReference>
<comment type="caution">
    <text evidence="13">The sequence shown here is derived from an EMBL/GenBank/DDBJ whole genome shotgun (WGS) entry which is preliminary data.</text>
</comment>
<dbReference type="SUPFAM" id="SSF56176">
    <property type="entry name" value="FAD-binding/transporter-associated domain-like"/>
    <property type="match status" value="1"/>
</dbReference>
<feature type="transmembrane region" description="Helical" evidence="10">
    <location>
        <begin position="101"/>
        <end position="121"/>
    </location>
</feature>
<evidence type="ECO:0000256" key="6">
    <source>
        <dbReference type="ARBA" id="ARBA00023122"/>
    </source>
</evidence>
<dbReference type="PROSITE" id="PS51846">
    <property type="entry name" value="CNNM"/>
    <property type="match status" value="1"/>
</dbReference>
<evidence type="ECO:0000313" key="13">
    <source>
        <dbReference type="EMBL" id="PRP92631.1"/>
    </source>
</evidence>
<dbReference type="OrthoDB" id="9798188at2"/>
<keyword evidence="4" id="KW-0677">Repeat</keyword>
<keyword evidence="7 9" id="KW-0472">Membrane</keyword>
<feature type="transmembrane region" description="Helical" evidence="10">
    <location>
        <begin position="56"/>
        <end position="76"/>
    </location>
</feature>
<evidence type="ECO:0000256" key="4">
    <source>
        <dbReference type="ARBA" id="ARBA00022737"/>
    </source>
</evidence>
<dbReference type="AlphaFoldDB" id="A0A2S9XIX3"/>
<dbReference type="InterPro" id="IPR000644">
    <property type="entry name" value="CBS_dom"/>
</dbReference>
<dbReference type="PANTHER" id="PTHR43099">
    <property type="entry name" value="UPF0053 PROTEIN YRKA"/>
    <property type="match status" value="1"/>
</dbReference>
<dbReference type="InterPro" id="IPR036318">
    <property type="entry name" value="FAD-bd_PCMH-like_sf"/>
</dbReference>
<organism evidence="13 14">
    <name type="scientific">Enhygromyxa salina</name>
    <dbReference type="NCBI Taxonomy" id="215803"/>
    <lineage>
        <taxon>Bacteria</taxon>
        <taxon>Pseudomonadati</taxon>
        <taxon>Myxococcota</taxon>
        <taxon>Polyangia</taxon>
        <taxon>Nannocystales</taxon>
        <taxon>Nannocystaceae</taxon>
        <taxon>Enhygromyxa</taxon>
    </lineage>
</organism>
<dbReference type="Proteomes" id="UP000237968">
    <property type="component" value="Unassembled WGS sequence"/>
</dbReference>
<comment type="subcellular location">
    <subcellularLocation>
        <location evidence="1">Cell membrane</location>
        <topology evidence="1">Multi-pass membrane protein</topology>
    </subcellularLocation>
</comment>
<keyword evidence="2" id="KW-1003">Cell membrane</keyword>
<dbReference type="RefSeq" id="WP_106394065.1">
    <property type="nucleotide sequence ID" value="NZ_PVNK01000207.1"/>
</dbReference>
<dbReference type="SUPFAM" id="SSF54631">
    <property type="entry name" value="CBS-domain pair"/>
    <property type="match status" value="1"/>
</dbReference>
<dbReference type="Pfam" id="PF03471">
    <property type="entry name" value="CorC_HlyC"/>
    <property type="match status" value="1"/>
</dbReference>
<evidence type="ECO:0000313" key="14">
    <source>
        <dbReference type="Proteomes" id="UP000237968"/>
    </source>
</evidence>